<evidence type="ECO:0000313" key="2">
    <source>
        <dbReference type="EMBL" id="WQF87554.1"/>
    </source>
</evidence>
<dbReference type="EMBL" id="CP137312">
    <property type="protein sequence ID" value="WQF87554.1"/>
    <property type="molecule type" value="Genomic_DNA"/>
</dbReference>
<proteinExistence type="predicted"/>
<dbReference type="KEGG" id="cdet:87949068"/>
<name>A0AAX4IW92_9PEZI</name>
<reference evidence="3" key="1">
    <citation type="journal article" date="2023" name="bioRxiv">
        <title>Complete genome of the Medicago anthracnose fungus, Colletotrichum destructivum, reveals a mini-chromosome-like region within a core chromosome.</title>
        <authorList>
            <person name="Lapalu N."/>
            <person name="Simon A."/>
            <person name="Lu A."/>
            <person name="Plaumann P.-L."/>
            <person name="Amselem J."/>
            <person name="Pigne S."/>
            <person name="Auger A."/>
            <person name="Koch C."/>
            <person name="Dallery J.-F."/>
            <person name="O'Connell R.J."/>
        </authorList>
    </citation>
    <scope>NUCLEOTIDE SEQUENCE [LARGE SCALE GENOMIC DNA]</scope>
    <source>
        <strain evidence="3">CBS 520.97</strain>
    </source>
</reference>
<sequence>MAEALGLAASVIAVVDMTGKVGSASFKLMRLWNEVKDVPTMLLEKAERIQDLEEFLDDTEDQIARSLLPEAVCDRGRLRKHVAKARRALTEIQDLVDQLQAKVAADQRGFRRRFASTKLLLQKDEWKALEQKLDSALHLLSIAQTQCLMAMSTFCVTFMLEGMPPGSAKVSNKGLIEHDDSPEADCEHSTRKRILKNRPAVSNIFQIPYSKSALPTFSFGFGDNSSFQLSVRTPSWLTGSVYSLLAQKSFQGWQLNLRAYEVVKDFDEHLITHVMRDDPLALFQYLVECKMTPHVRDSYNKSLLWTPVMKLAVMRGAFAVASSLIEQGLEGCILEPINMAYKKPFIFYLITILNAFPESRDLQFLELFADYGLDDGFSSVEFLDDLLRGGVSYRGFQAFIKRYNFHYNSLSLEARLQGLRDLAEGGASWAPEDILLILPEAEHLDYRIVQISMENSCALLHSFALLLAWRLVAKVARANGELCSEEKKHFGRLIHDCVRNDSSILHHIEPIWSGGRGYADASPFSSIIWSLMGASRPLQLTEGFFPRALESFLITWITILSSNNVDLLDYGRQERRLFEQGHTKYLQRFRSAYHGMRGFQRRTLIGITYGPRPEHWRLWWALEYEEYAGEFWDLVDSQSMRMPGSWVDEPWSLEGFADEEQERLWQWKNEDTTPLIWSEYRKVRPPV</sequence>
<dbReference type="GeneID" id="87949068"/>
<keyword evidence="3" id="KW-1185">Reference proteome</keyword>
<keyword evidence="1" id="KW-0175">Coiled coil</keyword>
<evidence type="ECO:0008006" key="4">
    <source>
        <dbReference type="Google" id="ProtNLM"/>
    </source>
</evidence>
<dbReference type="RefSeq" id="XP_062784775.1">
    <property type="nucleotide sequence ID" value="XM_062928724.1"/>
</dbReference>
<organism evidence="2 3">
    <name type="scientific">Colletotrichum destructivum</name>
    <dbReference type="NCBI Taxonomy" id="34406"/>
    <lineage>
        <taxon>Eukaryota</taxon>
        <taxon>Fungi</taxon>
        <taxon>Dikarya</taxon>
        <taxon>Ascomycota</taxon>
        <taxon>Pezizomycotina</taxon>
        <taxon>Sordariomycetes</taxon>
        <taxon>Hypocreomycetidae</taxon>
        <taxon>Glomerellales</taxon>
        <taxon>Glomerellaceae</taxon>
        <taxon>Colletotrichum</taxon>
        <taxon>Colletotrichum destructivum species complex</taxon>
    </lineage>
</organism>
<feature type="coiled-coil region" evidence="1">
    <location>
        <begin position="42"/>
        <end position="102"/>
    </location>
</feature>
<accession>A0AAX4IW92</accession>
<evidence type="ECO:0000313" key="3">
    <source>
        <dbReference type="Proteomes" id="UP001322277"/>
    </source>
</evidence>
<gene>
    <name evidence="2" type="ORF">CDEST_12568</name>
</gene>
<dbReference type="AlphaFoldDB" id="A0AAX4IW92"/>
<protein>
    <recommendedName>
        <fullName evidence="4">NACHT-NTPase and P-loop NTPases N-terminal domain-containing protein</fullName>
    </recommendedName>
</protein>
<dbReference type="Proteomes" id="UP001322277">
    <property type="component" value="Chromosome 8"/>
</dbReference>
<evidence type="ECO:0000256" key="1">
    <source>
        <dbReference type="SAM" id="Coils"/>
    </source>
</evidence>